<feature type="domain" description="DUF397" evidence="1">
    <location>
        <begin position="18"/>
        <end position="67"/>
    </location>
</feature>
<dbReference type="Proteomes" id="UP000182486">
    <property type="component" value="Unassembled WGS sequence"/>
</dbReference>
<name>A0A1K0GA86_9ACTN</name>
<dbReference type="EMBL" id="MEIA01000111">
    <property type="protein sequence ID" value="OJF14146.1"/>
    <property type="molecule type" value="Genomic_DNA"/>
</dbReference>
<reference evidence="2 3" key="1">
    <citation type="submission" date="2016-09" db="EMBL/GenBank/DDBJ databases">
        <title>Couchioplanes caeruleus draft genome sequence.</title>
        <authorList>
            <person name="Sheehan J."/>
            <person name="Caffrey P."/>
        </authorList>
    </citation>
    <scope>NUCLEOTIDE SEQUENCE [LARGE SCALE GENOMIC DNA]</scope>
    <source>
        <strain evidence="2 3">DSM 43634</strain>
    </source>
</reference>
<protein>
    <submittedName>
        <fullName evidence="2">DUF397 domain-containing protein</fullName>
    </submittedName>
</protein>
<gene>
    <name evidence="2" type="ORF">BG844_11295</name>
</gene>
<dbReference type="InterPro" id="IPR007278">
    <property type="entry name" value="DUF397"/>
</dbReference>
<evidence type="ECO:0000313" key="2">
    <source>
        <dbReference type="EMBL" id="OJF14146.1"/>
    </source>
</evidence>
<dbReference type="Pfam" id="PF04149">
    <property type="entry name" value="DUF397"/>
    <property type="match status" value="1"/>
</dbReference>
<proteinExistence type="predicted"/>
<accession>A0A1K0GA86</accession>
<dbReference type="AlphaFoldDB" id="A0A1K0GA86"/>
<organism evidence="2 3">
    <name type="scientific">Couchioplanes caeruleus subsp. caeruleus</name>
    <dbReference type="NCBI Taxonomy" id="56427"/>
    <lineage>
        <taxon>Bacteria</taxon>
        <taxon>Bacillati</taxon>
        <taxon>Actinomycetota</taxon>
        <taxon>Actinomycetes</taxon>
        <taxon>Micromonosporales</taxon>
        <taxon>Micromonosporaceae</taxon>
        <taxon>Couchioplanes</taxon>
    </lineage>
</organism>
<comment type="caution">
    <text evidence="2">The sequence shown here is derived from an EMBL/GenBank/DDBJ whole genome shotgun (WGS) entry which is preliminary data.</text>
</comment>
<keyword evidence="3" id="KW-1185">Reference proteome</keyword>
<evidence type="ECO:0000259" key="1">
    <source>
        <dbReference type="Pfam" id="PF04149"/>
    </source>
</evidence>
<evidence type="ECO:0000313" key="3">
    <source>
        <dbReference type="Proteomes" id="UP000182486"/>
    </source>
</evidence>
<sequence>MTRTKNRSGILDTIEAPQWRKSSYCSNATCVEVARVEDNYLIRDSKDPDIAPLSFTSEEWAAFVRGVNEGQFAFE</sequence>